<sequence>MSYMEHVHRRHQEKGFLYAWMIIRLYRREEKISFSGKQIKDALLSKKKIGAGISDATGYELSAVCSPCAAASAASRPASAASIASAAAATKPCSQKRTETTCFV</sequence>
<proteinExistence type="predicted"/>
<dbReference type="AlphaFoldDB" id="A0AAQ3KI95"/>
<protein>
    <submittedName>
        <fullName evidence="1">Uncharacterized protein</fullName>
    </submittedName>
</protein>
<evidence type="ECO:0000313" key="1">
    <source>
        <dbReference type="EMBL" id="WOL09019.1"/>
    </source>
</evidence>
<keyword evidence="2" id="KW-1185">Reference proteome</keyword>
<name>A0AAQ3KI95_9LILI</name>
<organism evidence="1 2">
    <name type="scientific">Canna indica</name>
    <name type="common">Indian-shot</name>
    <dbReference type="NCBI Taxonomy" id="4628"/>
    <lineage>
        <taxon>Eukaryota</taxon>
        <taxon>Viridiplantae</taxon>
        <taxon>Streptophyta</taxon>
        <taxon>Embryophyta</taxon>
        <taxon>Tracheophyta</taxon>
        <taxon>Spermatophyta</taxon>
        <taxon>Magnoliopsida</taxon>
        <taxon>Liliopsida</taxon>
        <taxon>Zingiberales</taxon>
        <taxon>Cannaceae</taxon>
        <taxon>Canna</taxon>
    </lineage>
</organism>
<gene>
    <name evidence="1" type="ORF">Cni_G17772</name>
</gene>
<evidence type="ECO:0000313" key="2">
    <source>
        <dbReference type="Proteomes" id="UP001327560"/>
    </source>
</evidence>
<reference evidence="1 2" key="1">
    <citation type="submission" date="2023-10" db="EMBL/GenBank/DDBJ databases">
        <title>Chromosome-scale genome assembly provides insights into flower coloration mechanisms of Canna indica.</title>
        <authorList>
            <person name="Li C."/>
        </authorList>
    </citation>
    <scope>NUCLEOTIDE SEQUENCE [LARGE SCALE GENOMIC DNA]</scope>
    <source>
        <tissue evidence="1">Flower</tissue>
    </source>
</reference>
<dbReference type="EMBL" id="CP136894">
    <property type="protein sequence ID" value="WOL09019.1"/>
    <property type="molecule type" value="Genomic_DNA"/>
</dbReference>
<dbReference type="Proteomes" id="UP001327560">
    <property type="component" value="Chromosome 5"/>
</dbReference>
<accession>A0AAQ3KI95</accession>